<dbReference type="InterPro" id="IPR004752">
    <property type="entry name" value="AmpG_permease/AT-1"/>
</dbReference>
<accession>A0A7Y4JSB6</accession>
<evidence type="ECO:0000313" key="8">
    <source>
        <dbReference type="Proteomes" id="UP000528460"/>
    </source>
</evidence>
<name>A0A7Y4JSB6_9BACT</name>
<protein>
    <submittedName>
        <fullName evidence="7">MFS transporter</fullName>
    </submittedName>
</protein>
<dbReference type="GO" id="GO:0016020">
    <property type="term" value="C:membrane"/>
    <property type="evidence" value="ECO:0007669"/>
    <property type="project" value="UniProtKB-SubCell"/>
</dbReference>
<feature type="transmembrane region" description="Helical" evidence="6">
    <location>
        <begin position="256"/>
        <end position="280"/>
    </location>
</feature>
<keyword evidence="2" id="KW-0813">Transport</keyword>
<dbReference type="CDD" id="cd17485">
    <property type="entry name" value="MFS_MFSD3"/>
    <property type="match status" value="1"/>
</dbReference>
<dbReference type="InterPro" id="IPR024371">
    <property type="entry name" value="AcetylCoA_trans_1-like"/>
</dbReference>
<feature type="transmembrane region" description="Helical" evidence="6">
    <location>
        <begin position="317"/>
        <end position="338"/>
    </location>
</feature>
<dbReference type="GO" id="GO:0035348">
    <property type="term" value="P:acetyl-CoA transmembrane transport"/>
    <property type="evidence" value="ECO:0007669"/>
    <property type="project" value="InterPro"/>
</dbReference>
<dbReference type="GO" id="GO:0008521">
    <property type="term" value="F:acetyl-CoA transmembrane transporter activity"/>
    <property type="evidence" value="ECO:0007669"/>
    <property type="project" value="InterPro"/>
</dbReference>
<dbReference type="SUPFAM" id="SSF103473">
    <property type="entry name" value="MFS general substrate transporter"/>
    <property type="match status" value="1"/>
</dbReference>
<evidence type="ECO:0000256" key="5">
    <source>
        <dbReference type="ARBA" id="ARBA00023136"/>
    </source>
</evidence>
<feature type="transmembrane region" description="Helical" evidence="6">
    <location>
        <begin position="208"/>
        <end position="231"/>
    </location>
</feature>
<evidence type="ECO:0000256" key="1">
    <source>
        <dbReference type="ARBA" id="ARBA00004141"/>
    </source>
</evidence>
<feature type="transmembrane region" description="Helical" evidence="6">
    <location>
        <begin position="76"/>
        <end position="97"/>
    </location>
</feature>
<evidence type="ECO:0000256" key="3">
    <source>
        <dbReference type="ARBA" id="ARBA00022692"/>
    </source>
</evidence>
<dbReference type="RefSeq" id="WP_171414569.1">
    <property type="nucleotide sequence ID" value="NZ_JABFJW010000096.1"/>
</dbReference>
<feature type="transmembrane region" description="Helical" evidence="6">
    <location>
        <begin position="378"/>
        <end position="400"/>
    </location>
</feature>
<feature type="transmembrane region" description="Helical" evidence="6">
    <location>
        <begin position="38"/>
        <end position="55"/>
    </location>
</feature>
<evidence type="ECO:0000256" key="2">
    <source>
        <dbReference type="ARBA" id="ARBA00022448"/>
    </source>
</evidence>
<proteinExistence type="predicted"/>
<dbReference type="Proteomes" id="UP000528460">
    <property type="component" value="Unassembled WGS sequence"/>
</dbReference>
<feature type="transmembrane region" description="Helical" evidence="6">
    <location>
        <begin position="166"/>
        <end position="187"/>
    </location>
</feature>
<comment type="caution">
    <text evidence="7">The sequence shown here is derived from an EMBL/GenBank/DDBJ whole genome shotgun (WGS) entry which is preliminary data.</text>
</comment>
<evidence type="ECO:0000256" key="4">
    <source>
        <dbReference type="ARBA" id="ARBA00022989"/>
    </source>
</evidence>
<reference evidence="7 8" key="1">
    <citation type="submission" date="2020-05" db="EMBL/GenBank/DDBJ databases">
        <authorList>
            <person name="Whitworth D."/>
        </authorList>
    </citation>
    <scope>NUCLEOTIDE SEQUENCE [LARGE SCALE GENOMIC DNA]</scope>
    <source>
        <strain evidence="7 8">CA046A</strain>
    </source>
</reference>
<sequence length="417" mass="44163">MRRVSSRLWLLCALYFVQGLPFGFQVTALPVYLRSRGVSLAALGFAGALSLPWMLKALWAPLVDRYGSARVGRRRSWILPMQAGLALACVGAAFAAGRDSMPLLLGLIFVMNLFAATQDIAVDGFAVDLLRPDELGPGNTAQVVGYKLGMLTGGGLLVWASSRIGWSGLFLAMAALCLAVFTVVLFVREPPPHEAEGHESPKLDWPALWARIRTALTVPGTGWLLLFIGTYKLGETMSDVLYKPFLVDAGYTPARIGLWVGTWGTAASLLGSTCGGVLAARLPLLRAVALTGALRLLPLAGRWLLTRAGVSDAGVLGVTLTEEFFGGALTTVMFAFMMSRTDRRIGATHFTLLASVEVAGKAPAGPLAGMLADPRYGNLGYANVFLLGVALSAAFLALLAPLRRHAPAPTVARPASS</sequence>
<evidence type="ECO:0000256" key="6">
    <source>
        <dbReference type="SAM" id="Phobius"/>
    </source>
</evidence>
<dbReference type="PANTHER" id="PTHR12778">
    <property type="entry name" value="SOLUTE CARRIER FAMILY 33 ACETYL-COA TRANSPORTER -RELATED"/>
    <property type="match status" value="1"/>
</dbReference>
<comment type="subcellular location">
    <subcellularLocation>
        <location evidence="1">Membrane</location>
        <topology evidence="1">Multi-pass membrane protein</topology>
    </subcellularLocation>
</comment>
<keyword evidence="4 6" id="KW-1133">Transmembrane helix</keyword>
<keyword evidence="3 6" id="KW-0812">Transmembrane</keyword>
<gene>
    <name evidence="7" type="ORF">HNS30_14530</name>
</gene>
<dbReference type="Pfam" id="PF13000">
    <property type="entry name" value="Acatn"/>
    <property type="match status" value="1"/>
</dbReference>
<evidence type="ECO:0000313" key="7">
    <source>
        <dbReference type="EMBL" id="NOK10250.1"/>
    </source>
</evidence>
<keyword evidence="5 6" id="KW-0472">Membrane</keyword>
<organism evidence="7 8">
    <name type="scientific">Corallococcus exercitus</name>
    <dbReference type="NCBI Taxonomy" id="2316736"/>
    <lineage>
        <taxon>Bacteria</taxon>
        <taxon>Pseudomonadati</taxon>
        <taxon>Myxococcota</taxon>
        <taxon>Myxococcia</taxon>
        <taxon>Myxococcales</taxon>
        <taxon>Cystobacterineae</taxon>
        <taxon>Myxococcaceae</taxon>
        <taxon>Corallococcus</taxon>
    </lineage>
</organism>
<dbReference type="PANTHER" id="PTHR12778:SF10">
    <property type="entry name" value="MAJOR FACILITATOR SUPERFAMILY DOMAIN-CONTAINING PROTEIN 3"/>
    <property type="match status" value="1"/>
</dbReference>
<dbReference type="EMBL" id="JABFJW010000096">
    <property type="protein sequence ID" value="NOK10250.1"/>
    <property type="molecule type" value="Genomic_DNA"/>
</dbReference>
<dbReference type="Gene3D" id="1.20.1250.20">
    <property type="entry name" value="MFS general substrate transporter like domains"/>
    <property type="match status" value="1"/>
</dbReference>
<dbReference type="AlphaFoldDB" id="A0A7Y4JSB6"/>
<dbReference type="InterPro" id="IPR036259">
    <property type="entry name" value="MFS_trans_sf"/>
</dbReference>
<feature type="transmembrane region" description="Helical" evidence="6">
    <location>
        <begin position="143"/>
        <end position="160"/>
    </location>
</feature>